<name>A0ABV7YGC3_9ACTN</name>
<protein>
    <submittedName>
        <fullName evidence="2">Amidohydrolase family protein</fullName>
    </submittedName>
</protein>
<evidence type="ECO:0000259" key="1">
    <source>
        <dbReference type="Pfam" id="PF01979"/>
    </source>
</evidence>
<dbReference type="CDD" id="cd01299">
    <property type="entry name" value="Met_dep_hydrolase_A"/>
    <property type="match status" value="1"/>
</dbReference>
<organism evidence="2 3">
    <name type="scientific">Tenggerimyces flavus</name>
    <dbReference type="NCBI Taxonomy" id="1708749"/>
    <lineage>
        <taxon>Bacteria</taxon>
        <taxon>Bacillati</taxon>
        <taxon>Actinomycetota</taxon>
        <taxon>Actinomycetes</taxon>
        <taxon>Propionibacteriales</taxon>
        <taxon>Nocardioidaceae</taxon>
        <taxon>Tenggerimyces</taxon>
    </lineage>
</organism>
<dbReference type="Pfam" id="PF01979">
    <property type="entry name" value="Amidohydro_1"/>
    <property type="match status" value="1"/>
</dbReference>
<accession>A0ABV7YGC3</accession>
<feature type="domain" description="Amidohydrolase-related" evidence="1">
    <location>
        <begin position="52"/>
        <end position="390"/>
    </location>
</feature>
<dbReference type="EMBL" id="JBHRZH010000016">
    <property type="protein sequence ID" value="MFC3762720.1"/>
    <property type="molecule type" value="Genomic_DNA"/>
</dbReference>
<dbReference type="InterPro" id="IPR051781">
    <property type="entry name" value="Metallo-dep_Hydrolase"/>
</dbReference>
<gene>
    <name evidence="2" type="ORF">ACFOUW_17895</name>
</gene>
<proteinExistence type="predicted"/>
<sequence length="397" mass="41848">MYAIRAGRAFDGERLHTDGATVFVEGARIVGVEAPGFAVPDGYVVVDALNGTVLPGLFDTHVHLCGDGGLSALERLPDFTDEHLEDVITTSLAQQLACGVTTVRDLGDRRYAVLDRRDRANGQAEPTILAAGPPVTTRRGHCWNMGGEVSGPDEIRAAIRERAQRGVDLVKVMASGGAMTPGTDILACQFTLDELRLVVDEAHAAGLQVTAHAHGLPSVEQAVAARVDGIEHCTCLVETGIDVPNRLLERLAEQRIAVCPTLGKADGTEPPMPVRELLERNGITWELRQRLMARMHEAGVRLIAGSDTGISPGKPHGLVAHAIGDYVAGGIPTEAALASATSVAAEACGLGAYKGRLRAGFDADVLIVDGDPFADIAALTRVSTVFANGHRLDPPQL</sequence>
<reference evidence="3" key="1">
    <citation type="journal article" date="2019" name="Int. J. Syst. Evol. Microbiol.">
        <title>The Global Catalogue of Microorganisms (GCM) 10K type strain sequencing project: providing services to taxonomists for standard genome sequencing and annotation.</title>
        <authorList>
            <consortium name="The Broad Institute Genomics Platform"/>
            <consortium name="The Broad Institute Genome Sequencing Center for Infectious Disease"/>
            <person name="Wu L."/>
            <person name="Ma J."/>
        </authorList>
    </citation>
    <scope>NUCLEOTIDE SEQUENCE [LARGE SCALE GENOMIC DNA]</scope>
    <source>
        <strain evidence="3">CGMCC 4.7241</strain>
    </source>
</reference>
<keyword evidence="3" id="KW-1185">Reference proteome</keyword>
<evidence type="ECO:0000313" key="3">
    <source>
        <dbReference type="Proteomes" id="UP001595699"/>
    </source>
</evidence>
<dbReference type="SUPFAM" id="SSF51338">
    <property type="entry name" value="Composite domain of metallo-dependent hydrolases"/>
    <property type="match status" value="1"/>
</dbReference>
<dbReference type="PANTHER" id="PTHR43135">
    <property type="entry name" value="ALPHA-D-RIBOSE 1-METHYLPHOSPHONATE 5-TRIPHOSPHATE DIPHOSPHATASE"/>
    <property type="match status" value="1"/>
</dbReference>
<comment type="caution">
    <text evidence="2">The sequence shown here is derived from an EMBL/GenBank/DDBJ whole genome shotgun (WGS) entry which is preliminary data.</text>
</comment>
<dbReference type="InterPro" id="IPR006680">
    <property type="entry name" value="Amidohydro-rel"/>
</dbReference>
<dbReference type="Gene3D" id="3.20.20.140">
    <property type="entry name" value="Metal-dependent hydrolases"/>
    <property type="match status" value="1"/>
</dbReference>
<dbReference type="InterPro" id="IPR011059">
    <property type="entry name" value="Metal-dep_hydrolase_composite"/>
</dbReference>
<dbReference type="Proteomes" id="UP001595699">
    <property type="component" value="Unassembled WGS sequence"/>
</dbReference>
<dbReference type="Gene3D" id="2.30.40.10">
    <property type="entry name" value="Urease, subunit C, domain 1"/>
    <property type="match status" value="1"/>
</dbReference>
<evidence type="ECO:0000313" key="2">
    <source>
        <dbReference type="EMBL" id="MFC3762720.1"/>
    </source>
</evidence>
<dbReference type="InterPro" id="IPR057744">
    <property type="entry name" value="OTAase-like"/>
</dbReference>
<dbReference type="InterPro" id="IPR032466">
    <property type="entry name" value="Metal_Hydrolase"/>
</dbReference>
<dbReference type="PANTHER" id="PTHR43135:SF3">
    <property type="entry name" value="ALPHA-D-RIBOSE 1-METHYLPHOSPHONATE 5-TRIPHOSPHATE DIPHOSPHATASE"/>
    <property type="match status" value="1"/>
</dbReference>
<dbReference type="SUPFAM" id="SSF51556">
    <property type="entry name" value="Metallo-dependent hydrolases"/>
    <property type="match status" value="1"/>
</dbReference>
<dbReference type="RefSeq" id="WP_205122721.1">
    <property type="nucleotide sequence ID" value="NZ_JAFBCM010000001.1"/>
</dbReference>